<keyword evidence="8" id="KW-0472">Membrane</keyword>
<evidence type="ECO:0000256" key="6">
    <source>
        <dbReference type="ARBA" id="ARBA00023004"/>
    </source>
</evidence>
<dbReference type="PANTHER" id="PTHR47947">
    <property type="entry name" value="CYTOCHROME P450 82C3-RELATED"/>
    <property type="match status" value="1"/>
</dbReference>
<dbReference type="SUPFAM" id="SSF48264">
    <property type="entry name" value="Cytochrome P450"/>
    <property type="match status" value="1"/>
</dbReference>
<evidence type="ECO:0000256" key="10">
    <source>
        <dbReference type="RuleBase" id="RU000461"/>
    </source>
</evidence>
<reference evidence="12" key="1">
    <citation type="submission" date="2022-08" db="EMBL/GenBank/DDBJ databases">
        <authorList>
            <person name="Gutierrez-Valencia J."/>
        </authorList>
    </citation>
    <scope>NUCLEOTIDE SEQUENCE</scope>
</reference>
<keyword evidence="6 9" id="KW-0408">Iron</keyword>
<keyword evidence="3 9" id="KW-0349">Heme</keyword>
<keyword evidence="7 10" id="KW-0503">Monooxygenase</keyword>
<dbReference type="Pfam" id="PF00067">
    <property type="entry name" value="p450"/>
    <property type="match status" value="1"/>
</dbReference>
<dbReference type="CDD" id="cd20653">
    <property type="entry name" value="CYP81"/>
    <property type="match status" value="1"/>
</dbReference>
<evidence type="ECO:0000256" key="5">
    <source>
        <dbReference type="ARBA" id="ARBA00023002"/>
    </source>
</evidence>
<feature type="chain" id="PRO_5043695735" description="Cytochrome P450" evidence="11">
    <location>
        <begin position="26"/>
        <end position="523"/>
    </location>
</feature>
<keyword evidence="13" id="KW-1185">Reference proteome</keyword>
<comment type="subcellular location">
    <subcellularLocation>
        <location evidence="1">Membrane</location>
    </subcellularLocation>
</comment>
<comment type="similarity">
    <text evidence="2 10">Belongs to the cytochrome P450 family.</text>
</comment>
<dbReference type="PANTHER" id="PTHR47947:SF57">
    <property type="entry name" value="CYTOCHROME P450 81F3-LIKE"/>
    <property type="match status" value="1"/>
</dbReference>
<dbReference type="PRINTS" id="PR00463">
    <property type="entry name" value="EP450I"/>
</dbReference>
<keyword evidence="4 9" id="KW-0479">Metal-binding</keyword>
<gene>
    <name evidence="12" type="ORF">LITE_LOCUS42599</name>
</gene>
<evidence type="ECO:0008006" key="14">
    <source>
        <dbReference type="Google" id="ProtNLM"/>
    </source>
</evidence>
<dbReference type="GO" id="GO:0005506">
    <property type="term" value="F:iron ion binding"/>
    <property type="evidence" value="ECO:0007669"/>
    <property type="project" value="InterPro"/>
</dbReference>
<organism evidence="12 13">
    <name type="scientific">Linum tenue</name>
    <dbReference type="NCBI Taxonomy" id="586396"/>
    <lineage>
        <taxon>Eukaryota</taxon>
        <taxon>Viridiplantae</taxon>
        <taxon>Streptophyta</taxon>
        <taxon>Embryophyta</taxon>
        <taxon>Tracheophyta</taxon>
        <taxon>Spermatophyta</taxon>
        <taxon>Magnoliopsida</taxon>
        <taxon>eudicotyledons</taxon>
        <taxon>Gunneridae</taxon>
        <taxon>Pentapetalae</taxon>
        <taxon>rosids</taxon>
        <taxon>fabids</taxon>
        <taxon>Malpighiales</taxon>
        <taxon>Linaceae</taxon>
        <taxon>Linum</taxon>
    </lineage>
</organism>
<dbReference type="Gene3D" id="1.10.630.10">
    <property type="entry name" value="Cytochrome P450"/>
    <property type="match status" value="1"/>
</dbReference>
<dbReference type="InterPro" id="IPR001128">
    <property type="entry name" value="Cyt_P450"/>
</dbReference>
<dbReference type="GO" id="GO:0016705">
    <property type="term" value="F:oxidoreductase activity, acting on paired donors, with incorporation or reduction of molecular oxygen"/>
    <property type="evidence" value="ECO:0007669"/>
    <property type="project" value="InterPro"/>
</dbReference>
<dbReference type="PROSITE" id="PS00086">
    <property type="entry name" value="CYTOCHROME_P450"/>
    <property type="match status" value="1"/>
</dbReference>
<evidence type="ECO:0000313" key="13">
    <source>
        <dbReference type="Proteomes" id="UP001154282"/>
    </source>
</evidence>
<dbReference type="PRINTS" id="PR00385">
    <property type="entry name" value="P450"/>
</dbReference>
<keyword evidence="5 10" id="KW-0560">Oxidoreductase</keyword>
<protein>
    <recommendedName>
        <fullName evidence="14">Cytochrome P450</fullName>
    </recommendedName>
</protein>
<evidence type="ECO:0000256" key="11">
    <source>
        <dbReference type="SAM" id="SignalP"/>
    </source>
</evidence>
<comment type="caution">
    <text evidence="12">The sequence shown here is derived from an EMBL/GenBank/DDBJ whole genome shotgun (WGS) entry which is preliminary data.</text>
</comment>
<accession>A0AAV0QBX3</accession>
<evidence type="ECO:0000313" key="12">
    <source>
        <dbReference type="EMBL" id="CAI0542738.1"/>
    </source>
</evidence>
<dbReference type="Proteomes" id="UP001154282">
    <property type="component" value="Unassembled WGS sequence"/>
</dbReference>
<feature type="binding site" description="axial binding residue" evidence="9">
    <location>
        <position position="452"/>
    </location>
    <ligand>
        <name>heme</name>
        <dbReference type="ChEBI" id="CHEBI:30413"/>
    </ligand>
    <ligandPart>
        <name>Fe</name>
        <dbReference type="ChEBI" id="CHEBI:18248"/>
    </ligandPart>
</feature>
<dbReference type="InterPro" id="IPR017972">
    <property type="entry name" value="Cyt_P450_CS"/>
</dbReference>
<dbReference type="InterPro" id="IPR050651">
    <property type="entry name" value="Plant_Cytochrome_P450_Monoox"/>
</dbReference>
<evidence type="ECO:0000256" key="8">
    <source>
        <dbReference type="ARBA" id="ARBA00023136"/>
    </source>
</evidence>
<dbReference type="GO" id="GO:0004497">
    <property type="term" value="F:monooxygenase activity"/>
    <property type="evidence" value="ECO:0007669"/>
    <property type="project" value="UniProtKB-KW"/>
</dbReference>
<feature type="signal peptide" evidence="11">
    <location>
        <begin position="1"/>
        <end position="25"/>
    </location>
</feature>
<comment type="cofactor">
    <cofactor evidence="9">
        <name>heme</name>
        <dbReference type="ChEBI" id="CHEBI:30413"/>
    </cofactor>
</comment>
<evidence type="ECO:0000256" key="1">
    <source>
        <dbReference type="ARBA" id="ARBA00004370"/>
    </source>
</evidence>
<evidence type="ECO:0000256" key="9">
    <source>
        <dbReference type="PIRSR" id="PIRSR602401-1"/>
    </source>
</evidence>
<keyword evidence="11" id="KW-0732">Signal</keyword>
<sequence>MEINASIYLSIVLVFLAIAFKLSHRAKNNNLPPPPNRRALPVLGHLHLLTKPLHRSLHKLSHNGGGASTPIMRLKFGSRPVVVVSSAAAAEECFTSHDVVLANRPNLMMGKHIGYNHTTMIQAPYGDHWRNLRRIGAVEIFSAGRLNNFAAIRRDEVNSLVLRLAAGHKKVELRTMFQDLTFNNMMRMIAGKRYYGDAMAAAGEDQLEEAERFKEMMVEVMGYAGASSNADFLPVLNWLDGGRFERKLAGLSRRLDEFMQRLIDERRRGSGSNDNTTMIDHLLSLQKSQPEYYSDQIIKGIIQVTNEWVFTRGTDTSAVTLEWAMSNLLNHPEILRKARDEIDAQIGEEGRMVDEVLDLPKLHYLQNVITETLRLYPSAPLLVPHSSSRDFTLGGYHVPRNTMLLVNAWAIHRDPRVWADSTSFKPERFEGGGGDEHGCPKPIPFGMGRRACPGAGLAQRVVGLTLASLIQCFEWEKVVEEDEEEEEDIDMAEGTGLTMPKLIPLQLNCRPRPIIIHKLVLAA</sequence>
<name>A0AAV0QBX3_9ROSI</name>
<dbReference type="InterPro" id="IPR036396">
    <property type="entry name" value="Cyt_P450_sf"/>
</dbReference>
<dbReference type="GO" id="GO:0016020">
    <property type="term" value="C:membrane"/>
    <property type="evidence" value="ECO:0007669"/>
    <property type="project" value="UniProtKB-SubCell"/>
</dbReference>
<evidence type="ECO:0000256" key="4">
    <source>
        <dbReference type="ARBA" id="ARBA00022723"/>
    </source>
</evidence>
<dbReference type="GO" id="GO:0020037">
    <property type="term" value="F:heme binding"/>
    <property type="evidence" value="ECO:0007669"/>
    <property type="project" value="InterPro"/>
</dbReference>
<proteinExistence type="inferred from homology"/>
<evidence type="ECO:0000256" key="2">
    <source>
        <dbReference type="ARBA" id="ARBA00010617"/>
    </source>
</evidence>
<evidence type="ECO:0000256" key="3">
    <source>
        <dbReference type="ARBA" id="ARBA00022617"/>
    </source>
</evidence>
<evidence type="ECO:0000256" key="7">
    <source>
        <dbReference type="ARBA" id="ARBA00023033"/>
    </source>
</evidence>
<dbReference type="EMBL" id="CAMGYJ010000009">
    <property type="protein sequence ID" value="CAI0542738.1"/>
    <property type="molecule type" value="Genomic_DNA"/>
</dbReference>
<dbReference type="AlphaFoldDB" id="A0AAV0QBX3"/>
<dbReference type="InterPro" id="IPR002401">
    <property type="entry name" value="Cyt_P450_E_grp-I"/>
</dbReference>
<dbReference type="FunFam" id="1.10.630.10:FF:000023">
    <property type="entry name" value="Cytochrome P450 family protein"/>
    <property type="match status" value="1"/>
</dbReference>